<evidence type="ECO:0000256" key="9">
    <source>
        <dbReference type="ARBA" id="ARBA00032132"/>
    </source>
</evidence>
<feature type="binding site" evidence="10">
    <location>
        <position position="247"/>
    </location>
    <ligand>
        <name>Mg(2+)</name>
        <dbReference type="ChEBI" id="CHEBI:18420"/>
    </ligand>
</feature>
<dbReference type="GO" id="GO:0006096">
    <property type="term" value="P:glycolytic process"/>
    <property type="evidence" value="ECO:0007669"/>
    <property type="project" value="UniProtKB-UniPathway"/>
</dbReference>
<dbReference type="InterPro" id="IPR036849">
    <property type="entry name" value="Enolase-like_C_sf"/>
</dbReference>
<dbReference type="PANTHER" id="PTHR11902:SF1">
    <property type="entry name" value="ENOLASE"/>
    <property type="match status" value="1"/>
</dbReference>
<dbReference type="InterPro" id="IPR029017">
    <property type="entry name" value="Enolase-like_N"/>
</dbReference>
<evidence type="ECO:0000256" key="5">
    <source>
        <dbReference type="ARBA" id="ARBA00022842"/>
    </source>
</evidence>
<dbReference type="SMART" id="SM01192">
    <property type="entry name" value="Enolase_C"/>
    <property type="match status" value="1"/>
</dbReference>
<evidence type="ECO:0000256" key="7">
    <source>
        <dbReference type="ARBA" id="ARBA00023239"/>
    </source>
</evidence>
<dbReference type="PIRSF" id="PIRSF001400">
    <property type="entry name" value="Enolase"/>
    <property type="match status" value="1"/>
</dbReference>
<name>A0A154PJQ9_DUFNO</name>
<dbReference type="Pfam" id="PF03952">
    <property type="entry name" value="Enolase_N"/>
    <property type="match status" value="1"/>
</dbReference>
<proteinExistence type="inferred from homology"/>
<organism evidence="13 14">
    <name type="scientific">Dufourea novaeangliae</name>
    <name type="common">Sweat bee</name>
    <dbReference type="NCBI Taxonomy" id="178035"/>
    <lineage>
        <taxon>Eukaryota</taxon>
        <taxon>Metazoa</taxon>
        <taxon>Ecdysozoa</taxon>
        <taxon>Arthropoda</taxon>
        <taxon>Hexapoda</taxon>
        <taxon>Insecta</taxon>
        <taxon>Pterygota</taxon>
        <taxon>Neoptera</taxon>
        <taxon>Endopterygota</taxon>
        <taxon>Hymenoptera</taxon>
        <taxon>Apocrita</taxon>
        <taxon>Aculeata</taxon>
        <taxon>Apoidea</taxon>
        <taxon>Anthophila</taxon>
        <taxon>Halictidae</taxon>
        <taxon>Rophitinae</taxon>
        <taxon>Dufourea</taxon>
    </lineage>
</organism>
<dbReference type="InterPro" id="IPR020810">
    <property type="entry name" value="Enolase_C"/>
</dbReference>
<dbReference type="OrthoDB" id="1739814at2759"/>
<protein>
    <recommendedName>
        <fullName evidence="4">Enolase</fullName>
        <ecNumber evidence="3">4.2.1.11</ecNumber>
    </recommendedName>
    <alternativeName>
        <fullName evidence="8">2-phospho-D-glycerate hydro-lyase</fullName>
    </alternativeName>
    <alternativeName>
        <fullName evidence="9">2-phosphoglycerate dehydratase</fullName>
    </alternativeName>
</protein>
<dbReference type="SMART" id="SM01193">
    <property type="entry name" value="Enolase_N"/>
    <property type="match status" value="1"/>
</dbReference>
<dbReference type="Pfam" id="PF00113">
    <property type="entry name" value="Enolase_C"/>
    <property type="match status" value="1"/>
</dbReference>
<dbReference type="CDD" id="cd03313">
    <property type="entry name" value="enolase"/>
    <property type="match status" value="1"/>
</dbReference>
<gene>
    <name evidence="13" type="ORF">WN55_03163</name>
</gene>
<evidence type="ECO:0000256" key="3">
    <source>
        <dbReference type="ARBA" id="ARBA00012058"/>
    </source>
</evidence>
<dbReference type="AlphaFoldDB" id="A0A154PJQ9"/>
<evidence type="ECO:0000256" key="6">
    <source>
        <dbReference type="ARBA" id="ARBA00023152"/>
    </source>
</evidence>
<comment type="similarity">
    <text evidence="2">Belongs to the enolase family.</text>
</comment>
<feature type="non-terminal residue" evidence="13">
    <location>
        <position position="1"/>
    </location>
</feature>
<keyword evidence="5 10" id="KW-0460">Magnesium</keyword>
<feature type="binding site" evidence="10">
    <location>
        <position position="321"/>
    </location>
    <ligand>
        <name>Mg(2+)</name>
        <dbReference type="ChEBI" id="CHEBI:18420"/>
    </ligand>
</feature>
<comment type="pathway">
    <text evidence="1">Carbohydrate degradation; glycolysis; pyruvate from D-glyceraldehyde 3-phosphate: step 4/5.</text>
</comment>
<dbReference type="InterPro" id="IPR000941">
    <property type="entry name" value="Enolase"/>
</dbReference>
<dbReference type="InterPro" id="IPR020811">
    <property type="entry name" value="Enolase_N"/>
</dbReference>
<dbReference type="Proteomes" id="UP000076502">
    <property type="component" value="Unassembled WGS sequence"/>
</dbReference>
<sequence>KMPIQKVKARQIFDSRGEPTLEVDIITDVGLLRSSVPSVLVPSPNQAHELRDGNEAMYHGRSVFRAVDVINNVIAPQLLKSRLEACQQVEIDSLLNKLDGTENKSKLGANAILGVSIACCKAGAAKKGLPVYRYIAELAENGELYIPVPCFNMISGGRHAGNTIPCQEFMILPIGAESFADALKMGSEVYKVLEKKIAAAQEINLPLPVSDEGAFAPEFEEDREAMMLLDESIKDAGYDGRIVIALDMAASSFYKEGGYDLAFKTEDSDPDDYMEAETLKDQYLEYLAEFPSIVSIEDPFDQEDWEGWLTIADQDIQIVSDELTAMNIDRIEEAIERQMANSIILRMSQVGTVTEAINCAKIAKMSDWGYIVSSCQGETEDNFVADFAIGLSAGQFKAGAPCRTERTAKYNQILRIEEELGKDAKYAGQNYRNPLAK</sequence>
<evidence type="ECO:0000259" key="11">
    <source>
        <dbReference type="SMART" id="SM01192"/>
    </source>
</evidence>
<dbReference type="EC" id="4.2.1.11" evidence="3"/>
<feature type="domain" description="Enolase N-terminal" evidence="12">
    <location>
        <begin position="4"/>
        <end position="135"/>
    </location>
</feature>
<evidence type="ECO:0000313" key="13">
    <source>
        <dbReference type="EMBL" id="KZC12082.1"/>
    </source>
</evidence>
<evidence type="ECO:0000259" key="12">
    <source>
        <dbReference type="SMART" id="SM01193"/>
    </source>
</evidence>
<dbReference type="Gene3D" id="3.30.390.10">
    <property type="entry name" value="Enolase-like, N-terminal domain"/>
    <property type="match status" value="1"/>
</dbReference>
<dbReference type="PRINTS" id="PR00148">
    <property type="entry name" value="ENOLASE"/>
</dbReference>
<evidence type="ECO:0000313" key="14">
    <source>
        <dbReference type="Proteomes" id="UP000076502"/>
    </source>
</evidence>
<dbReference type="GO" id="GO:0004634">
    <property type="term" value="F:phosphopyruvate hydratase activity"/>
    <property type="evidence" value="ECO:0007669"/>
    <property type="project" value="UniProtKB-EC"/>
</dbReference>
<dbReference type="SUPFAM" id="SSF54826">
    <property type="entry name" value="Enolase N-terminal domain-like"/>
    <property type="match status" value="1"/>
</dbReference>
<dbReference type="GO" id="GO:0000287">
    <property type="term" value="F:magnesium ion binding"/>
    <property type="evidence" value="ECO:0007669"/>
    <property type="project" value="InterPro"/>
</dbReference>
<accession>A0A154PJQ9</accession>
<keyword evidence="10" id="KW-0479">Metal-binding</keyword>
<dbReference type="HAMAP" id="MF_00318">
    <property type="entry name" value="Enolase"/>
    <property type="match status" value="1"/>
</dbReference>
<dbReference type="SUPFAM" id="SSF51604">
    <property type="entry name" value="Enolase C-terminal domain-like"/>
    <property type="match status" value="1"/>
</dbReference>
<dbReference type="PANTHER" id="PTHR11902">
    <property type="entry name" value="ENOLASE"/>
    <property type="match status" value="1"/>
</dbReference>
<evidence type="ECO:0000256" key="10">
    <source>
        <dbReference type="PIRSR" id="PIRSR001400-3"/>
    </source>
</evidence>
<dbReference type="SFLD" id="SFLDS00001">
    <property type="entry name" value="Enolase"/>
    <property type="match status" value="1"/>
</dbReference>
<feature type="domain" description="Enolase C-terminal TIM barrel" evidence="11">
    <location>
        <begin position="143"/>
        <end position="434"/>
    </location>
</feature>
<dbReference type="EMBL" id="KQ434938">
    <property type="protein sequence ID" value="KZC12082.1"/>
    <property type="molecule type" value="Genomic_DNA"/>
</dbReference>
<dbReference type="GO" id="GO:0000015">
    <property type="term" value="C:phosphopyruvate hydratase complex"/>
    <property type="evidence" value="ECO:0007669"/>
    <property type="project" value="InterPro"/>
</dbReference>
<evidence type="ECO:0000256" key="2">
    <source>
        <dbReference type="ARBA" id="ARBA00009604"/>
    </source>
</evidence>
<evidence type="ECO:0000256" key="1">
    <source>
        <dbReference type="ARBA" id="ARBA00005031"/>
    </source>
</evidence>
<feature type="binding site" evidence="10">
    <location>
        <position position="297"/>
    </location>
    <ligand>
        <name>Mg(2+)</name>
        <dbReference type="ChEBI" id="CHEBI:18420"/>
    </ligand>
</feature>
<evidence type="ECO:0000256" key="4">
    <source>
        <dbReference type="ARBA" id="ARBA00017068"/>
    </source>
</evidence>
<reference evidence="13 14" key="1">
    <citation type="submission" date="2015-07" db="EMBL/GenBank/DDBJ databases">
        <title>The genome of Dufourea novaeangliae.</title>
        <authorList>
            <person name="Pan H."/>
            <person name="Kapheim K."/>
        </authorList>
    </citation>
    <scope>NUCLEOTIDE SEQUENCE [LARGE SCALE GENOMIC DNA]</scope>
    <source>
        <strain evidence="13">0120121106</strain>
        <tissue evidence="13">Whole body</tissue>
    </source>
</reference>
<comment type="cofactor">
    <cofactor evidence="10">
        <name>Mg(2+)</name>
        <dbReference type="ChEBI" id="CHEBI:18420"/>
    </cofactor>
    <text evidence="10">Mg(2+) is required for catalysis and for stabilizing the dimer.</text>
</comment>
<dbReference type="Gene3D" id="3.20.20.120">
    <property type="entry name" value="Enolase-like C-terminal domain"/>
    <property type="match status" value="1"/>
</dbReference>
<dbReference type="STRING" id="178035.A0A154PJQ9"/>
<dbReference type="UniPathway" id="UPA00109">
    <property type="reaction ID" value="UER00187"/>
</dbReference>
<keyword evidence="6" id="KW-0324">Glycolysis</keyword>
<evidence type="ECO:0000256" key="8">
    <source>
        <dbReference type="ARBA" id="ARBA00031125"/>
    </source>
</evidence>
<keyword evidence="14" id="KW-1185">Reference proteome</keyword>
<keyword evidence="7" id="KW-0456">Lyase</keyword>